<proteinExistence type="predicted"/>
<dbReference type="Proteomes" id="UP001596044">
    <property type="component" value="Unassembled WGS sequence"/>
</dbReference>
<gene>
    <name evidence="1" type="ORF">ACFPOG_22205</name>
</gene>
<accession>A0ABW0KCD9</accession>
<reference evidence="2" key="1">
    <citation type="journal article" date="2019" name="Int. J. Syst. Evol. Microbiol.">
        <title>The Global Catalogue of Microorganisms (GCM) 10K type strain sequencing project: providing services to taxonomists for standard genome sequencing and annotation.</title>
        <authorList>
            <consortium name="The Broad Institute Genomics Platform"/>
            <consortium name="The Broad Institute Genome Sequencing Center for Infectious Disease"/>
            <person name="Wu L."/>
            <person name="Ma J."/>
        </authorList>
    </citation>
    <scope>NUCLEOTIDE SEQUENCE [LARGE SCALE GENOMIC DNA]</scope>
    <source>
        <strain evidence="2">KACC 11904</strain>
    </source>
</reference>
<sequence>MVDSLVVLPQQLGKIGLERMWWVEVQLKVGRIGLQLLEASAARPSLIK</sequence>
<dbReference type="EMBL" id="JBHSMJ010000030">
    <property type="protein sequence ID" value="MFC5450965.1"/>
    <property type="molecule type" value="Genomic_DNA"/>
</dbReference>
<evidence type="ECO:0000313" key="2">
    <source>
        <dbReference type="Proteomes" id="UP001596044"/>
    </source>
</evidence>
<protein>
    <submittedName>
        <fullName evidence="1">Uncharacterized protein</fullName>
    </submittedName>
</protein>
<evidence type="ECO:0000313" key="1">
    <source>
        <dbReference type="EMBL" id="MFC5450965.1"/>
    </source>
</evidence>
<organism evidence="1 2">
    <name type="scientific">Paenibacillus aestuarii</name>
    <dbReference type="NCBI Taxonomy" id="516965"/>
    <lineage>
        <taxon>Bacteria</taxon>
        <taxon>Bacillati</taxon>
        <taxon>Bacillota</taxon>
        <taxon>Bacilli</taxon>
        <taxon>Bacillales</taxon>
        <taxon>Paenibacillaceae</taxon>
        <taxon>Paenibacillus</taxon>
    </lineage>
</organism>
<dbReference type="RefSeq" id="WP_270881565.1">
    <property type="nucleotide sequence ID" value="NZ_JAQFVF010000055.1"/>
</dbReference>
<comment type="caution">
    <text evidence="1">The sequence shown here is derived from an EMBL/GenBank/DDBJ whole genome shotgun (WGS) entry which is preliminary data.</text>
</comment>
<keyword evidence="2" id="KW-1185">Reference proteome</keyword>
<name>A0ABW0KCD9_9BACL</name>